<dbReference type="InterPro" id="IPR039246">
    <property type="entry name" value="Flagellar_FlgA"/>
</dbReference>
<dbReference type="EMBL" id="CP003093">
    <property type="protein sequence ID" value="AER55306.1"/>
    <property type="molecule type" value="Genomic_DNA"/>
</dbReference>
<keyword evidence="4 7" id="KW-0732">Signal</keyword>
<evidence type="ECO:0000259" key="8">
    <source>
        <dbReference type="SMART" id="SM00858"/>
    </source>
</evidence>
<dbReference type="RefSeq" id="WP_014159484.1">
    <property type="nucleotide sequence ID" value="NC_016147.2"/>
</dbReference>
<sequence>MNRTTRILLSLVTLAACKAQAADLQPLDSIRSAALQAVGGAGAQGQARLDSSLRLAACRQPLQAVASGTRLAQVRCDDSPGWKIFVPVAVRREAQVVVVNGPVRMGQAIAPGQLIVQKRDVGGTDGATFASPDQLAGAIAARALSAGDIATASDLQQGQPLRRGDPVVLVSRVAGAEIRMPGVALGSAQVGQRVAVQNTASNKVIRGRLSSEPGVVEVLQ</sequence>
<dbReference type="STRING" id="1045855.DSC_03265"/>
<feature type="signal peptide" evidence="7">
    <location>
        <begin position="1"/>
        <end position="21"/>
    </location>
</feature>
<keyword evidence="9" id="KW-0282">Flagellum</keyword>
<feature type="chain" id="PRO_5005132840" description="Flagella basal body P-ring formation protein FlgA" evidence="7">
    <location>
        <begin position="22"/>
        <end position="220"/>
    </location>
</feature>
<evidence type="ECO:0000256" key="7">
    <source>
        <dbReference type="RuleBase" id="RU362063"/>
    </source>
</evidence>
<dbReference type="AlphaFoldDB" id="G7UMZ5"/>
<dbReference type="PANTHER" id="PTHR36307:SF1">
    <property type="entry name" value="FLAGELLA BASAL BODY P-RING FORMATION PROTEIN FLGA"/>
    <property type="match status" value="1"/>
</dbReference>
<gene>
    <name evidence="9" type="primary">flgA</name>
    <name evidence="9" type="ordered locus">DSC_03265</name>
</gene>
<evidence type="ECO:0000256" key="2">
    <source>
        <dbReference type="ARBA" id="ARBA00010474"/>
    </source>
</evidence>
<evidence type="ECO:0000256" key="4">
    <source>
        <dbReference type="ARBA" id="ARBA00022729"/>
    </source>
</evidence>
<evidence type="ECO:0000256" key="3">
    <source>
        <dbReference type="ARBA" id="ARBA00014754"/>
    </source>
</evidence>
<keyword evidence="5 7" id="KW-0574">Periplasm</keyword>
<protein>
    <recommendedName>
        <fullName evidence="3 7">Flagella basal body P-ring formation protein FlgA</fullName>
    </recommendedName>
</protein>
<dbReference type="CDD" id="cd11614">
    <property type="entry name" value="SAF_CpaB_FlgA_like"/>
    <property type="match status" value="1"/>
</dbReference>
<accession>G7UMZ5</accession>
<evidence type="ECO:0000313" key="9">
    <source>
        <dbReference type="EMBL" id="AER55306.1"/>
    </source>
</evidence>
<dbReference type="HOGENOM" id="CLU_070510_0_0_6"/>
<dbReference type="InterPro" id="IPR013974">
    <property type="entry name" value="SAF"/>
</dbReference>
<dbReference type="InterPro" id="IPR017585">
    <property type="entry name" value="SAF_FlgA"/>
</dbReference>
<feature type="domain" description="SAF" evidence="8">
    <location>
        <begin position="94"/>
        <end position="156"/>
    </location>
</feature>
<dbReference type="PROSITE" id="PS51257">
    <property type="entry name" value="PROKAR_LIPOPROTEIN"/>
    <property type="match status" value="1"/>
</dbReference>
<dbReference type="eggNOG" id="COG1261">
    <property type="taxonomic scope" value="Bacteria"/>
</dbReference>
<evidence type="ECO:0000256" key="1">
    <source>
        <dbReference type="ARBA" id="ARBA00004418"/>
    </source>
</evidence>
<name>G7UMZ5_PSEUP</name>
<keyword evidence="10" id="KW-1185">Reference proteome</keyword>
<keyword evidence="7" id="KW-1005">Bacterial flagellum biogenesis</keyword>
<dbReference type="Proteomes" id="UP000005870">
    <property type="component" value="Chromosome"/>
</dbReference>
<evidence type="ECO:0000256" key="6">
    <source>
        <dbReference type="ARBA" id="ARBA00025643"/>
    </source>
</evidence>
<keyword evidence="9" id="KW-0966">Cell projection</keyword>
<organism evidence="9 10">
    <name type="scientific">Pseudoxanthomonas spadix (strain BD-a59)</name>
    <dbReference type="NCBI Taxonomy" id="1045855"/>
    <lineage>
        <taxon>Bacteria</taxon>
        <taxon>Pseudomonadati</taxon>
        <taxon>Pseudomonadota</taxon>
        <taxon>Gammaproteobacteria</taxon>
        <taxon>Lysobacterales</taxon>
        <taxon>Lysobacteraceae</taxon>
        <taxon>Pseudoxanthomonas</taxon>
    </lineage>
</organism>
<dbReference type="Gene3D" id="3.90.1210.10">
    <property type="entry name" value="Antifreeze-like/N-acetylneuraminic acid synthase C-terminal domain"/>
    <property type="match status" value="1"/>
</dbReference>
<dbReference type="GO" id="GO:0044780">
    <property type="term" value="P:bacterial-type flagellum assembly"/>
    <property type="evidence" value="ECO:0007669"/>
    <property type="project" value="InterPro"/>
</dbReference>
<comment type="function">
    <text evidence="6 7">Involved in the assembly process of the P-ring formation. It may associate with FlgF on the rod constituting a structure essential for the P-ring assembly or may act as a modulator protein for the P-ring assembly.</text>
</comment>
<dbReference type="Pfam" id="PF13144">
    <property type="entry name" value="ChapFlgA"/>
    <property type="match status" value="1"/>
</dbReference>
<comment type="subcellular location">
    <subcellularLocation>
        <location evidence="1 7">Periplasm</location>
    </subcellularLocation>
</comment>
<reference evidence="9 10" key="1">
    <citation type="journal article" date="2012" name="J. Bacteriol.">
        <title>Complete Genome Sequence of the BTEX-Degrading Bacterium Pseudoxanthomonas spadix BD-a59.</title>
        <authorList>
            <person name="Lee S.H."/>
            <person name="Jin H.M."/>
            <person name="Lee H.J."/>
            <person name="Kim J.M."/>
            <person name="Jeon C.O."/>
        </authorList>
    </citation>
    <scope>NUCLEOTIDE SEQUENCE [LARGE SCALE GENOMIC DNA]</scope>
    <source>
        <strain evidence="9 10">BD-a59</strain>
    </source>
</reference>
<dbReference type="NCBIfam" id="TIGR03170">
    <property type="entry name" value="flgA_cterm"/>
    <property type="match status" value="1"/>
</dbReference>
<dbReference type="KEGG" id="psd:DSC_03265"/>
<dbReference type="Gene3D" id="2.30.30.760">
    <property type="match status" value="1"/>
</dbReference>
<evidence type="ECO:0000313" key="10">
    <source>
        <dbReference type="Proteomes" id="UP000005870"/>
    </source>
</evidence>
<proteinExistence type="inferred from homology"/>
<dbReference type="OrthoDB" id="1669037at2"/>
<evidence type="ECO:0000256" key="5">
    <source>
        <dbReference type="ARBA" id="ARBA00022764"/>
    </source>
</evidence>
<dbReference type="SMART" id="SM00858">
    <property type="entry name" value="SAF"/>
    <property type="match status" value="1"/>
</dbReference>
<dbReference type="PANTHER" id="PTHR36307">
    <property type="entry name" value="FLAGELLA BASAL BODY P-RING FORMATION PROTEIN FLGA"/>
    <property type="match status" value="1"/>
</dbReference>
<comment type="similarity">
    <text evidence="2 7">Belongs to the FlgA family.</text>
</comment>
<dbReference type="GO" id="GO:0042597">
    <property type="term" value="C:periplasmic space"/>
    <property type="evidence" value="ECO:0007669"/>
    <property type="project" value="UniProtKB-SubCell"/>
</dbReference>
<keyword evidence="9" id="KW-0969">Cilium</keyword>